<accession>A0A6V8IBY7</accession>
<dbReference type="EMBL" id="BLJP01000018">
    <property type="protein sequence ID" value="GFE94754.1"/>
    <property type="molecule type" value="Genomic_DNA"/>
</dbReference>
<evidence type="ECO:0000313" key="2">
    <source>
        <dbReference type="Proteomes" id="UP000548726"/>
    </source>
</evidence>
<reference evidence="1 2" key="1">
    <citation type="journal article" date="2020" name="Cell Rep.">
        <title>Local necrotic cells trigger systemic immune activation via gut microbiome dysbiosis in Drosophila.</title>
        <authorList>
            <person name="Kosakamoto H."/>
            <person name="Yamauchi T."/>
            <person name="Akuzawa-Tokita Y."/>
            <person name="Nishimura K."/>
            <person name="Soga T."/>
            <person name="Murakami T."/>
            <person name="Mori H."/>
            <person name="Yamamoto K."/>
            <person name="Miyazaki R."/>
            <person name="Koto A."/>
            <person name="Miura M."/>
            <person name="Obata F."/>
        </authorList>
    </citation>
    <scope>NUCLEOTIDE SEQUENCE [LARGE SCALE GENOMIC DNA]</scope>
    <source>
        <strain evidence="1 2">Ai</strain>
    </source>
</reference>
<dbReference type="AlphaFoldDB" id="A0A6V8IBY7"/>
<evidence type="ECO:0000313" key="1">
    <source>
        <dbReference type="EMBL" id="GFE94754.1"/>
    </source>
</evidence>
<comment type="caution">
    <text evidence="1">The sequence shown here is derived from an EMBL/GenBank/DDBJ whole genome shotgun (WGS) entry which is preliminary data.</text>
</comment>
<dbReference type="Proteomes" id="UP000548726">
    <property type="component" value="Unassembled WGS sequence"/>
</dbReference>
<organism evidence="1 2">
    <name type="scientific">Acetobacter persici</name>
    <dbReference type="NCBI Taxonomy" id="1076596"/>
    <lineage>
        <taxon>Bacteria</taxon>
        <taxon>Pseudomonadati</taxon>
        <taxon>Pseudomonadota</taxon>
        <taxon>Alphaproteobacteria</taxon>
        <taxon>Acetobacterales</taxon>
        <taxon>Acetobacteraceae</taxon>
        <taxon>Acetobacter</taxon>
    </lineage>
</organism>
<proteinExistence type="predicted"/>
<gene>
    <name evidence="1" type="ORF">DmAi_28130</name>
</gene>
<sequence length="107" mass="11847">MRVDLYKEVEIDAGKDGSGIRIRFSSKSAPMPGEIGVRVLNSDIILIFHRVTKEVSFLDPIYELRTARLVGENEADRIDFGLPKMYIANPVPCSLFLANPAPDGLQA</sequence>
<dbReference type="RefSeq" id="WP_086655580.1">
    <property type="nucleotide sequence ID" value="NZ_BLJP01000018.1"/>
</dbReference>
<name>A0A6V8IBY7_9PROT</name>
<protein>
    <submittedName>
        <fullName evidence="1">Uncharacterized protein</fullName>
    </submittedName>
</protein>
<keyword evidence="2" id="KW-1185">Reference proteome</keyword>